<dbReference type="Pfam" id="PF03703">
    <property type="entry name" value="bPH_2"/>
    <property type="match status" value="1"/>
</dbReference>
<feature type="domain" description="YdbS-like PH" evidence="2">
    <location>
        <begin position="152"/>
        <end position="222"/>
    </location>
</feature>
<evidence type="ECO:0000313" key="3">
    <source>
        <dbReference type="EMBL" id="WIO46367.1"/>
    </source>
</evidence>
<dbReference type="RefSeq" id="WP_376753897.1">
    <property type="nucleotide sequence ID" value="NZ_CP124550.1"/>
</dbReference>
<sequence>MSDDNAANGQQPVAYDAEGRPLYAAPVEPAHTQVTDSGKQVVHVARSTEPIPVHISEETRRKHQESVERFPWLNLSQHEYVISAVTRHSIGLWTPIILSLTGITLTAVCMFCYPDMAKRIGLPLAAYNQVIVIATMVMTLFAIGGYIAVWVYTQNRFFLTNESVIQEIQMSLFSKREQTVSLANIEDASYSQQGPLQTIFNYGSIRLSTEGDETTYRFHYVANPKHEIAILNNAVEAFKNGRPVGEGDD</sequence>
<name>A0ABY8WZ08_9BACT</name>
<feature type="transmembrane region" description="Helical" evidence="1">
    <location>
        <begin position="125"/>
        <end position="152"/>
    </location>
</feature>
<evidence type="ECO:0000259" key="2">
    <source>
        <dbReference type="Pfam" id="PF03703"/>
    </source>
</evidence>
<evidence type="ECO:0000313" key="4">
    <source>
        <dbReference type="Proteomes" id="UP001177295"/>
    </source>
</evidence>
<keyword evidence="4" id="KW-1185">Reference proteome</keyword>
<dbReference type="InterPro" id="IPR005182">
    <property type="entry name" value="YdbS-like_PH"/>
</dbReference>
<keyword evidence="1" id="KW-0812">Transmembrane</keyword>
<protein>
    <submittedName>
        <fullName evidence="3">BPH 2 domain-containing protein</fullName>
    </submittedName>
</protein>
<proteinExistence type="predicted"/>
<organism evidence="3 4">
    <name type="scientific">Candidatus Southlakia epibionticum</name>
    <dbReference type="NCBI Taxonomy" id="3043284"/>
    <lineage>
        <taxon>Bacteria</taxon>
        <taxon>Candidatus Saccharimonadota</taxon>
        <taxon>Candidatus Saccharimonadia</taxon>
        <taxon>Candidatus Saccharimonadales</taxon>
        <taxon>Candidatus Saccharimonadaceae</taxon>
        <taxon>Candidatus Southlakia</taxon>
    </lineage>
</organism>
<dbReference type="EMBL" id="CP124550">
    <property type="protein sequence ID" value="WIO46367.1"/>
    <property type="molecule type" value="Genomic_DNA"/>
</dbReference>
<dbReference type="Proteomes" id="UP001177295">
    <property type="component" value="Chromosome"/>
</dbReference>
<feature type="transmembrane region" description="Helical" evidence="1">
    <location>
        <begin position="90"/>
        <end position="113"/>
    </location>
</feature>
<evidence type="ECO:0000256" key="1">
    <source>
        <dbReference type="SAM" id="Phobius"/>
    </source>
</evidence>
<reference evidence="3 4" key="1">
    <citation type="journal article" date="2023" name="Cell">
        <title>Genetic manipulation of Patescibacteria provides mechanistic insights into microbial dark matter and the epibiotic lifestyle.</title>
        <authorList>
            <person name="Wang Y."/>
            <person name="Gallagher L.A."/>
            <person name="Andrade P.A."/>
            <person name="Liu A."/>
            <person name="Humphreys I.R."/>
            <person name="Turkarslan S."/>
            <person name="Cutler K.J."/>
            <person name="Arrieta-Ortiz M.L."/>
            <person name="Li Y."/>
            <person name="Radey M.C."/>
            <person name="McLean J.S."/>
            <person name="Cong Q."/>
            <person name="Baker D."/>
            <person name="Baliga N.S."/>
            <person name="Peterson S.B."/>
            <person name="Mougous J.D."/>
        </authorList>
    </citation>
    <scope>NUCLEOTIDE SEQUENCE [LARGE SCALE GENOMIC DNA]</scope>
    <source>
        <strain evidence="3 4">ML1</strain>
    </source>
</reference>
<keyword evidence="1" id="KW-1133">Transmembrane helix</keyword>
<gene>
    <name evidence="3" type="ORF">SEML1_0769</name>
</gene>
<keyword evidence="1" id="KW-0472">Membrane</keyword>
<accession>A0ABY8WZ08</accession>